<dbReference type="Proteomes" id="UP000471521">
    <property type="component" value="Unassembled WGS sequence"/>
</dbReference>
<keyword evidence="1" id="KW-0472">Membrane</keyword>
<evidence type="ECO:0000313" key="2">
    <source>
        <dbReference type="EMBL" id="MXR22536.1"/>
    </source>
</evidence>
<keyword evidence="3" id="KW-1185">Reference proteome</keyword>
<proteinExistence type="predicted"/>
<dbReference type="EMBL" id="WUUU01000320">
    <property type="protein sequence ID" value="MXR22536.1"/>
    <property type="molecule type" value="Genomic_DNA"/>
</dbReference>
<comment type="caution">
    <text evidence="2">The sequence shown here is derived from an EMBL/GenBank/DDBJ whole genome shotgun (WGS) entry which is preliminary data.</text>
</comment>
<organism evidence="2 3">
    <name type="scientific">Halobacterium bonnevillei</name>
    <dbReference type="NCBI Taxonomy" id="2692200"/>
    <lineage>
        <taxon>Archaea</taxon>
        <taxon>Methanobacteriati</taxon>
        <taxon>Methanobacteriota</taxon>
        <taxon>Stenosarchaea group</taxon>
        <taxon>Halobacteria</taxon>
        <taxon>Halobacteriales</taxon>
        <taxon>Halobacteriaceae</taxon>
        <taxon>Halobacterium</taxon>
    </lineage>
</organism>
<evidence type="ECO:0000256" key="1">
    <source>
        <dbReference type="SAM" id="Phobius"/>
    </source>
</evidence>
<name>A0A6B0SQ01_9EURY</name>
<gene>
    <name evidence="2" type="ORF">GRX66_18855</name>
</gene>
<dbReference type="AlphaFoldDB" id="A0A6B0SQ01"/>
<feature type="transmembrane region" description="Helical" evidence="1">
    <location>
        <begin position="38"/>
        <end position="57"/>
    </location>
</feature>
<keyword evidence="1" id="KW-0812">Transmembrane</keyword>
<keyword evidence="1" id="KW-1133">Transmembrane helix</keyword>
<accession>A0A6B0SQ01</accession>
<dbReference type="RefSeq" id="WP_159527833.1">
    <property type="nucleotide sequence ID" value="NZ_WUUU01000320.1"/>
</dbReference>
<protein>
    <submittedName>
        <fullName evidence="2">Uncharacterized protein</fullName>
    </submittedName>
</protein>
<feature type="transmembrane region" description="Helical" evidence="1">
    <location>
        <begin position="12"/>
        <end position="32"/>
    </location>
</feature>
<sequence>MAEFELGNPWIFTVAVVVTWVLVWGITEVVFLDGDPTSAVITGAVSGLAFALFYVILSTQIET</sequence>
<evidence type="ECO:0000313" key="3">
    <source>
        <dbReference type="Proteomes" id="UP000471521"/>
    </source>
</evidence>
<reference evidence="2 3" key="1">
    <citation type="submission" date="2019-12" db="EMBL/GenBank/DDBJ databases">
        <title>Isolation and characterization of three novel carbon monoxide-oxidizing members of Halobacteria from salione crusts and soils.</title>
        <authorList>
            <person name="Myers M.R."/>
            <person name="King G.M."/>
        </authorList>
    </citation>
    <scope>NUCLEOTIDE SEQUENCE [LARGE SCALE GENOMIC DNA]</scope>
    <source>
        <strain evidence="2 3">PCN9</strain>
    </source>
</reference>